<dbReference type="Gene3D" id="3.40.630.10">
    <property type="entry name" value="Zn peptidases"/>
    <property type="match status" value="1"/>
</dbReference>
<dbReference type="GO" id="GO:0045148">
    <property type="term" value="F:tripeptide aminopeptidase activity"/>
    <property type="evidence" value="ECO:0007669"/>
    <property type="project" value="UniProtKB-EC"/>
</dbReference>
<name>A0A485BFE4_RAOTE</name>
<keyword evidence="2" id="KW-0645">Protease</keyword>
<gene>
    <name evidence="2" type="primary">pepT_3</name>
    <name evidence="2" type="ORF">NCTC13038_02428</name>
</gene>
<reference evidence="2 3" key="1">
    <citation type="submission" date="2019-03" db="EMBL/GenBank/DDBJ databases">
        <authorList>
            <consortium name="Pathogen Informatics"/>
        </authorList>
    </citation>
    <scope>NUCLEOTIDE SEQUENCE [LARGE SCALE GENOMIC DNA]</scope>
    <source>
        <strain evidence="2 3">NCTC13038</strain>
    </source>
</reference>
<dbReference type="SUPFAM" id="SSF53187">
    <property type="entry name" value="Zn-dependent exopeptidases"/>
    <property type="match status" value="1"/>
</dbReference>
<proteinExistence type="predicted"/>
<dbReference type="AlphaFoldDB" id="A0A485BFE4"/>
<dbReference type="EMBL" id="CAADJG010000002">
    <property type="protein sequence ID" value="VFS71834.1"/>
    <property type="molecule type" value="Genomic_DNA"/>
</dbReference>
<dbReference type="PANTHER" id="PTHR42994">
    <property type="entry name" value="PEPTIDASE T"/>
    <property type="match status" value="1"/>
</dbReference>
<comment type="cofactor">
    <cofactor evidence="1">
        <name>Zn(2+)</name>
        <dbReference type="ChEBI" id="CHEBI:29105"/>
    </cofactor>
</comment>
<protein>
    <submittedName>
        <fullName evidence="2">Peptidase T</fullName>
        <ecNumber evidence="2">3.4.11.4</ecNumber>
    </submittedName>
</protein>
<evidence type="ECO:0000313" key="3">
    <source>
        <dbReference type="Proteomes" id="UP000332594"/>
    </source>
</evidence>
<evidence type="ECO:0000313" key="2">
    <source>
        <dbReference type="EMBL" id="VFS71834.1"/>
    </source>
</evidence>
<accession>A0A485BFE4</accession>
<keyword evidence="2" id="KW-0378">Hydrolase</keyword>
<organism evidence="2 3">
    <name type="scientific">Raoultella terrigena</name>
    <name type="common">Klebsiella terrigena</name>
    <dbReference type="NCBI Taxonomy" id="577"/>
    <lineage>
        <taxon>Bacteria</taxon>
        <taxon>Pseudomonadati</taxon>
        <taxon>Pseudomonadota</taxon>
        <taxon>Gammaproteobacteria</taxon>
        <taxon>Enterobacterales</taxon>
        <taxon>Enterobacteriaceae</taxon>
        <taxon>Klebsiella/Raoultella group</taxon>
        <taxon>Raoultella</taxon>
    </lineage>
</organism>
<evidence type="ECO:0000256" key="1">
    <source>
        <dbReference type="ARBA" id="ARBA00001947"/>
    </source>
</evidence>
<keyword evidence="2" id="KW-0031">Aminopeptidase</keyword>
<dbReference type="PANTHER" id="PTHR42994:SF1">
    <property type="entry name" value="PEPTIDASE T"/>
    <property type="match status" value="1"/>
</dbReference>
<dbReference type="Proteomes" id="UP000332594">
    <property type="component" value="Unassembled WGS sequence"/>
</dbReference>
<dbReference type="EC" id="3.4.11.4" evidence="2"/>
<sequence>MSSPLAERLTQRFFRYLAISSQSDPRATTLPTTPGQHEMARELAQELRQLGLDDIEIDEHATVTAVKRGNVPGGAADRLYHPYRYRRRRAIAGHPPADPAL</sequence>